<dbReference type="AlphaFoldDB" id="A0A9P8MWF4"/>
<keyword evidence="5" id="KW-1185">Reference proteome</keyword>
<dbReference type="SUPFAM" id="SSF54160">
    <property type="entry name" value="Chromo domain-like"/>
    <property type="match status" value="1"/>
</dbReference>
<dbReference type="PROSITE" id="PS50013">
    <property type="entry name" value="CHROMO_2"/>
    <property type="match status" value="1"/>
</dbReference>
<dbReference type="EMBL" id="JAIZPD010000010">
    <property type="protein sequence ID" value="KAH0960417.1"/>
    <property type="molecule type" value="Genomic_DNA"/>
</dbReference>
<gene>
    <name evidence="4" type="ORF">HRG_08572</name>
</gene>
<dbReference type="Gene3D" id="2.40.50.40">
    <property type="match status" value="1"/>
</dbReference>
<dbReference type="OrthoDB" id="4925745at2759"/>
<comment type="subunit">
    <text evidence="1">Component of the NuA4 histone acetyltransferase complex.</text>
</comment>
<name>A0A9P8MWF4_9HYPO</name>
<dbReference type="SMART" id="SM00298">
    <property type="entry name" value="CHROMO"/>
    <property type="match status" value="1"/>
</dbReference>
<dbReference type="Proteomes" id="UP000824596">
    <property type="component" value="Unassembled WGS sequence"/>
</dbReference>
<dbReference type="RefSeq" id="XP_044717930.1">
    <property type="nucleotide sequence ID" value="XM_044867043.1"/>
</dbReference>
<evidence type="ECO:0000313" key="5">
    <source>
        <dbReference type="Proteomes" id="UP000824596"/>
    </source>
</evidence>
<evidence type="ECO:0000259" key="3">
    <source>
        <dbReference type="PROSITE" id="PS50013"/>
    </source>
</evidence>
<dbReference type="CDD" id="cd00024">
    <property type="entry name" value="CD_CSD"/>
    <property type="match status" value="1"/>
</dbReference>
<dbReference type="GO" id="GO:0006338">
    <property type="term" value="P:chromatin remodeling"/>
    <property type="evidence" value="ECO:0007669"/>
    <property type="project" value="UniProtKB-ARBA"/>
</dbReference>
<reference evidence="4" key="1">
    <citation type="submission" date="2021-09" db="EMBL/GenBank/DDBJ databases">
        <title>A high-quality genome of the endoparasitic fungus Hirsutella rhossiliensis with a comparison of Hirsutella genomes reveals transposable elements contributing to genome size variation.</title>
        <authorList>
            <person name="Lin R."/>
            <person name="Jiao Y."/>
            <person name="Sun X."/>
            <person name="Ling J."/>
            <person name="Xie B."/>
            <person name="Cheng X."/>
        </authorList>
    </citation>
    <scope>NUCLEOTIDE SEQUENCE</scope>
    <source>
        <strain evidence="4">HR02</strain>
    </source>
</reference>
<feature type="region of interest" description="Disordered" evidence="2">
    <location>
        <begin position="112"/>
        <end position="137"/>
    </location>
</feature>
<dbReference type="GeneID" id="68357701"/>
<comment type="caution">
    <text evidence="4">The sequence shown here is derived from an EMBL/GenBank/DDBJ whole genome shotgun (WGS) entry which is preliminary data.</text>
</comment>
<dbReference type="InterPro" id="IPR000953">
    <property type="entry name" value="Chromo/chromo_shadow_dom"/>
</dbReference>
<organism evidence="4 5">
    <name type="scientific">Hirsutella rhossiliensis</name>
    <dbReference type="NCBI Taxonomy" id="111463"/>
    <lineage>
        <taxon>Eukaryota</taxon>
        <taxon>Fungi</taxon>
        <taxon>Dikarya</taxon>
        <taxon>Ascomycota</taxon>
        <taxon>Pezizomycotina</taxon>
        <taxon>Sordariomycetes</taxon>
        <taxon>Hypocreomycetidae</taxon>
        <taxon>Hypocreales</taxon>
        <taxon>Ophiocordycipitaceae</taxon>
        <taxon>Hirsutella</taxon>
    </lineage>
</organism>
<proteinExistence type="predicted"/>
<protein>
    <recommendedName>
        <fullName evidence="3">Chromo domain-containing protein</fullName>
    </recommendedName>
</protein>
<dbReference type="InterPro" id="IPR016197">
    <property type="entry name" value="Chromo-like_dom_sf"/>
</dbReference>
<evidence type="ECO:0000256" key="1">
    <source>
        <dbReference type="ARBA" id="ARBA00011353"/>
    </source>
</evidence>
<feature type="domain" description="Chromo" evidence="3">
    <location>
        <begin position="39"/>
        <end position="97"/>
    </location>
</feature>
<evidence type="ECO:0000256" key="2">
    <source>
        <dbReference type="SAM" id="MobiDB-lite"/>
    </source>
</evidence>
<accession>A0A9P8MWF4</accession>
<sequence length="137" mass="15505">MKIHRVINASRLLKAPSDPVPGQTYEPPPPVVIQGESEWEIDQVLASRIARGKLQYQVSWKGWDPDPDWYLASNFKNAPLALQHFHNAHPDKPGPPGRLAAWIQAAATDQVALDTPDDDLPTQRQDNTKMRRRRVTK</sequence>
<evidence type="ECO:0000313" key="4">
    <source>
        <dbReference type="EMBL" id="KAH0960417.1"/>
    </source>
</evidence>